<sequence>MNRVIGGLILMLLFGCAQNNREDQFIAQFYSNKEIAELDQLAQFVKNEISGNCIKTPEECFDQYFDQFKMLNANEEIDLKVSKKSGQSFLANFDKSLFKDIWIFCDGQRSVGEDSLINVRRLCINPKGRFTSFLLKLTENHNQLNVYGETFKYTGDYTPSMNMLVLKQPEKINFQSKDEFLLVAVQLLTLNYPEEIYLD</sequence>
<dbReference type="PROSITE" id="PS51257">
    <property type="entry name" value="PROKAR_LIPOPROTEIN"/>
    <property type="match status" value="1"/>
</dbReference>
<evidence type="ECO:0008006" key="3">
    <source>
        <dbReference type="Google" id="ProtNLM"/>
    </source>
</evidence>
<keyword evidence="2" id="KW-1185">Reference proteome</keyword>
<dbReference type="EMBL" id="JACYTQ010000001">
    <property type="protein sequence ID" value="MBD8487994.1"/>
    <property type="molecule type" value="Genomic_DNA"/>
</dbReference>
<gene>
    <name evidence="1" type="ORF">IFO69_04455</name>
</gene>
<name>A0ABR9AGK9_9BACT</name>
<accession>A0ABR9AGK9</accession>
<comment type="caution">
    <text evidence="1">The sequence shown here is derived from an EMBL/GenBank/DDBJ whole genome shotgun (WGS) entry which is preliminary data.</text>
</comment>
<proteinExistence type="predicted"/>
<dbReference type="Proteomes" id="UP000647133">
    <property type="component" value="Unassembled WGS sequence"/>
</dbReference>
<organism evidence="1 2">
    <name type="scientific">Echinicola arenosa</name>
    <dbReference type="NCBI Taxonomy" id="2774144"/>
    <lineage>
        <taxon>Bacteria</taxon>
        <taxon>Pseudomonadati</taxon>
        <taxon>Bacteroidota</taxon>
        <taxon>Cytophagia</taxon>
        <taxon>Cytophagales</taxon>
        <taxon>Cyclobacteriaceae</taxon>
        <taxon>Echinicola</taxon>
    </lineage>
</organism>
<evidence type="ECO:0000313" key="1">
    <source>
        <dbReference type="EMBL" id="MBD8487994.1"/>
    </source>
</evidence>
<protein>
    <recommendedName>
        <fullName evidence="3">Lipoprotein</fullName>
    </recommendedName>
</protein>
<evidence type="ECO:0000313" key="2">
    <source>
        <dbReference type="Proteomes" id="UP000647133"/>
    </source>
</evidence>
<reference evidence="1 2" key="1">
    <citation type="submission" date="2020-09" db="EMBL/GenBank/DDBJ databases">
        <title>Echinicola sp. CAU 1574 isolated from sand of Sido Beach.</title>
        <authorList>
            <person name="Kim W."/>
        </authorList>
    </citation>
    <scope>NUCLEOTIDE SEQUENCE [LARGE SCALE GENOMIC DNA]</scope>
    <source>
        <strain evidence="1 2">CAU 1574</strain>
    </source>
</reference>
<dbReference type="RefSeq" id="WP_192008700.1">
    <property type="nucleotide sequence ID" value="NZ_JACYTQ010000001.1"/>
</dbReference>